<dbReference type="InterPro" id="IPR029028">
    <property type="entry name" value="Alpha/beta_knot_MTases"/>
</dbReference>
<comment type="subcellular location">
    <subcellularLocation>
        <location evidence="5">Cytoplasm</location>
    </subcellularLocation>
</comment>
<proteinExistence type="inferred from homology"/>
<comment type="catalytic activity">
    <reaction evidence="5">
        <text>pseudouridine(1915) in 23S rRNA + S-adenosyl-L-methionine = N(3)-methylpseudouridine(1915) in 23S rRNA + S-adenosyl-L-homocysteine + H(+)</text>
        <dbReference type="Rhea" id="RHEA:42752"/>
        <dbReference type="Rhea" id="RHEA-COMP:10221"/>
        <dbReference type="Rhea" id="RHEA-COMP:10222"/>
        <dbReference type="ChEBI" id="CHEBI:15378"/>
        <dbReference type="ChEBI" id="CHEBI:57856"/>
        <dbReference type="ChEBI" id="CHEBI:59789"/>
        <dbReference type="ChEBI" id="CHEBI:65314"/>
        <dbReference type="ChEBI" id="CHEBI:74486"/>
        <dbReference type="EC" id="2.1.1.177"/>
    </reaction>
</comment>
<comment type="caution">
    <text evidence="6">The sequence shown here is derived from an EMBL/GenBank/DDBJ whole genome shotgun (WGS) entry which is preliminary data.</text>
</comment>
<dbReference type="InterPro" id="IPR003742">
    <property type="entry name" value="RlmH-like"/>
</dbReference>
<dbReference type="Pfam" id="PF02590">
    <property type="entry name" value="SPOUT_MTase"/>
    <property type="match status" value="1"/>
</dbReference>
<dbReference type="EMBL" id="SMGR01000002">
    <property type="protein sequence ID" value="TCL01337.1"/>
    <property type="molecule type" value="Genomic_DNA"/>
</dbReference>
<dbReference type="PANTHER" id="PTHR33603">
    <property type="entry name" value="METHYLTRANSFERASE"/>
    <property type="match status" value="1"/>
</dbReference>
<name>A0A4R1N3N4_9RHOB</name>
<sequence>MALKVHICAVGRLRSGPERDLLDDYLTRFDRTGRALGLGPVTVHEVEDRKNGGMSAEAPLLQGVIPKGAVICALDERGKLMSSPEFADMLGGWRDEGRGDVAFVIGGADGIDPSLRAQVDAKLSFGKMVWPHMLARVMLSEQLYRAASILAGAPYHRV</sequence>
<evidence type="ECO:0000256" key="4">
    <source>
        <dbReference type="ARBA" id="ARBA00038303"/>
    </source>
</evidence>
<dbReference type="HAMAP" id="MF_00658">
    <property type="entry name" value="23SrRNA_methyltr_H"/>
    <property type="match status" value="1"/>
</dbReference>
<dbReference type="GO" id="GO:0070038">
    <property type="term" value="F:rRNA (pseudouridine-N3-)-methyltransferase activity"/>
    <property type="evidence" value="ECO:0007669"/>
    <property type="project" value="UniProtKB-UniRule"/>
</dbReference>
<evidence type="ECO:0000256" key="5">
    <source>
        <dbReference type="HAMAP-Rule" id="MF_00658"/>
    </source>
</evidence>
<comment type="similarity">
    <text evidence="4 5">Belongs to the RNA methyltransferase RlmH family.</text>
</comment>
<dbReference type="GO" id="GO:0005737">
    <property type="term" value="C:cytoplasm"/>
    <property type="evidence" value="ECO:0007669"/>
    <property type="project" value="UniProtKB-SubCell"/>
</dbReference>
<keyword evidence="5" id="KW-0963">Cytoplasm</keyword>
<dbReference type="Gene3D" id="3.40.1280.10">
    <property type="match status" value="1"/>
</dbReference>
<gene>
    <name evidence="5" type="primary">rlmH</name>
    <name evidence="6" type="ORF">BXY66_2650</name>
</gene>
<dbReference type="Proteomes" id="UP000295673">
    <property type="component" value="Unassembled WGS sequence"/>
</dbReference>
<dbReference type="NCBIfam" id="NF000988">
    <property type="entry name" value="PRK00103.2-2"/>
    <property type="match status" value="1"/>
</dbReference>
<accession>A0A4R1N3N4</accession>
<evidence type="ECO:0000256" key="3">
    <source>
        <dbReference type="ARBA" id="ARBA00022691"/>
    </source>
</evidence>
<evidence type="ECO:0000313" key="6">
    <source>
        <dbReference type="EMBL" id="TCL01337.1"/>
    </source>
</evidence>
<dbReference type="CDD" id="cd18081">
    <property type="entry name" value="RlmH-like"/>
    <property type="match status" value="1"/>
</dbReference>
<evidence type="ECO:0000256" key="2">
    <source>
        <dbReference type="ARBA" id="ARBA00022679"/>
    </source>
</evidence>
<evidence type="ECO:0000256" key="1">
    <source>
        <dbReference type="ARBA" id="ARBA00022603"/>
    </source>
</evidence>
<dbReference type="NCBIfam" id="NF000989">
    <property type="entry name" value="PRK00103.2-3"/>
    <property type="match status" value="1"/>
</dbReference>
<dbReference type="InterPro" id="IPR029026">
    <property type="entry name" value="tRNA_m1G_MTases_N"/>
</dbReference>
<keyword evidence="1 5" id="KW-0489">Methyltransferase</keyword>
<comment type="subunit">
    <text evidence="5">Homodimer.</text>
</comment>
<dbReference type="EC" id="2.1.1.177" evidence="5"/>
<comment type="function">
    <text evidence="5">Specifically methylates the pseudouridine at position 1915 (m3Psi1915) in 23S rRNA.</text>
</comment>
<keyword evidence="3 5" id="KW-0949">S-adenosyl-L-methionine</keyword>
<dbReference type="SUPFAM" id="SSF75217">
    <property type="entry name" value="alpha/beta knot"/>
    <property type="match status" value="1"/>
</dbReference>
<reference evidence="6 7" key="1">
    <citation type="submission" date="2019-03" db="EMBL/GenBank/DDBJ databases">
        <title>Genomic Encyclopedia of Archaeal and Bacterial Type Strains, Phase II (KMG-II): from individual species to whole genera.</title>
        <authorList>
            <person name="Goeker M."/>
        </authorList>
    </citation>
    <scope>NUCLEOTIDE SEQUENCE [LARGE SCALE GENOMIC DNA]</scope>
    <source>
        <strain evidence="6 7">DSM 26433</strain>
    </source>
</reference>
<dbReference type="PANTHER" id="PTHR33603:SF1">
    <property type="entry name" value="RIBOSOMAL RNA LARGE SUBUNIT METHYLTRANSFERASE H"/>
    <property type="match status" value="1"/>
</dbReference>
<dbReference type="AlphaFoldDB" id="A0A4R1N3N4"/>
<feature type="binding site" evidence="5">
    <location>
        <position position="74"/>
    </location>
    <ligand>
        <name>S-adenosyl-L-methionine</name>
        <dbReference type="ChEBI" id="CHEBI:59789"/>
    </ligand>
</feature>
<feature type="binding site" evidence="5">
    <location>
        <position position="106"/>
    </location>
    <ligand>
        <name>S-adenosyl-L-methionine</name>
        <dbReference type="ChEBI" id="CHEBI:59789"/>
    </ligand>
</feature>
<organism evidence="6 7">
    <name type="scientific">Shimia isoporae</name>
    <dbReference type="NCBI Taxonomy" id="647720"/>
    <lineage>
        <taxon>Bacteria</taxon>
        <taxon>Pseudomonadati</taxon>
        <taxon>Pseudomonadota</taxon>
        <taxon>Alphaproteobacteria</taxon>
        <taxon>Rhodobacterales</taxon>
        <taxon>Roseobacteraceae</taxon>
    </lineage>
</organism>
<keyword evidence="5" id="KW-0698">rRNA processing</keyword>
<protein>
    <recommendedName>
        <fullName evidence="5">Ribosomal RNA large subunit methyltransferase H</fullName>
        <ecNumber evidence="5">2.1.1.177</ecNumber>
    </recommendedName>
    <alternativeName>
        <fullName evidence="5">23S rRNA (pseudouridine1915-N3)-methyltransferase</fullName>
    </alternativeName>
    <alternativeName>
        <fullName evidence="5">23S rRNA m3Psi1915 methyltransferase</fullName>
    </alternativeName>
    <alternativeName>
        <fullName evidence="5">rRNA (pseudouridine-N3-)-methyltransferase RlmH</fullName>
    </alternativeName>
</protein>
<keyword evidence="2 5" id="KW-0808">Transferase</keyword>
<keyword evidence="7" id="KW-1185">Reference proteome</keyword>
<dbReference type="PIRSF" id="PIRSF004505">
    <property type="entry name" value="MT_bac"/>
    <property type="match status" value="1"/>
</dbReference>
<feature type="binding site" evidence="5">
    <location>
        <begin position="125"/>
        <end position="130"/>
    </location>
    <ligand>
        <name>S-adenosyl-L-methionine</name>
        <dbReference type="ChEBI" id="CHEBI:59789"/>
    </ligand>
</feature>
<evidence type="ECO:0000313" key="7">
    <source>
        <dbReference type="Proteomes" id="UP000295673"/>
    </source>
</evidence>